<feature type="transmembrane region" description="Helical" evidence="7">
    <location>
        <begin position="80"/>
        <end position="102"/>
    </location>
</feature>
<keyword evidence="4 7" id="KW-1133">Transmembrane helix</keyword>
<dbReference type="InterPro" id="IPR022791">
    <property type="entry name" value="L-PG_synthase/AglD"/>
</dbReference>
<sequence>MRTGTDRLGDEPLTGKPGTPANGPGGAAMSLGRHPRDLVVLLVALGVFVLCALVAFHATLNPVETAIFGQLGRIPEVSAPVWRVLDWLGGWVGIALVAALALYLKRVRLALQCAAAGVLAWGLAGLSGGLIGHRSVPPALLVPGVRLPGDGGFAFPAVAAAVAAAMVAVTAPYLRTRYRRIAWAVAALVAVSSVYLGRSLPVDAFGGVFLGWAIGAGFHLAFGAPGRRTSAAAVQQALCSAGLAPVTVEPVRTHRLGPLEFAVTTAEGTQLRVEVVRRLHRRAGPWYRIRRLLASLDVEDEPRLSSTYHEAEHEALVTLLAERGGVPTPPVLLACQAPDGSALLVRHQVEGRRLTELRRDEITDSLLGALWEHVGRLGEAGIAHHDLRAKNILVDAHGAPWLLNLTLAKAGAAASRTAQDVAEALVSVTSLVGVERTVTTAAAKLPSEKLEAALSYLQPLALPRRIRKQVANERYTLTDLRETLAEHIGRPLPTFRSPLRPATVIGLFLSGAAIYTLLPQLANLSSIRESLTRAEPVWLGISVLTGLVAILFAGISVVGSSHAPLPFWRTTAVQLAAAFTGRTTPGGVGFFGINLAFMERLSIRRSQAVSVSVLNVAATGVVGGIWSVVGAFGLGTAGMLTGISIPHGLPVLVGAGVVVVAAGAVLASPYGRRKVVRPAVRIMRNLAATLRQPVRAAQLFGGAAAYLAVSGLGLVASLAAFDPHVPVFAVLTVFVIGQTFGHIIPSPGGLGAVESLMVGGLVALGISPTTSVAAVLTSRLLTYWLPVLPGIATFRYLQHRAII</sequence>
<dbReference type="PANTHER" id="PTHR39087">
    <property type="entry name" value="UPF0104 MEMBRANE PROTEIN MJ1595"/>
    <property type="match status" value="1"/>
</dbReference>
<accession>A0ABW5G1Z0</accession>
<evidence type="ECO:0000256" key="7">
    <source>
        <dbReference type="SAM" id="Phobius"/>
    </source>
</evidence>
<evidence type="ECO:0000256" key="1">
    <source>
        <dbReference type="ARBA" id="ARBA00004651"/>
    </source>
</evidence>
<dbReference type="RefSeq" id="WP_378269225.1">
    <property type="nucleotide sequence ID" value="NZ_JBHUKR010000021.1"/>
</dbReference>
<dbReference type="SUPFAM" id="SSF48317">
    <property type="entry name" value="Acid phosphatase/Vanadium-dependent haloperoxidase"/>
    <property type="match status" value="1"/>
</dbReference>
<feature type="transmembrane region" description="Helical" evidence="7">
    <location>
        <begin position="38"/>
        <end position="60"/>
    </location>
</feature>
<feature type="transmembrane region" description="Helical" evidence="7">
    <location>
        <begin position="727"/>
        <end position="744"/>
    </location>
</feature>
<feature type="transmembrane region" description="Helical" evidence="7">
    <location>
        <begin position="153"/>
        <end position="174"/>
    </location>
</feature>
<feature type="transmembrane region" description="Helical" evidence="7">
    <location>
        <begin position="204"/>
        <end position="222"/>
    </location>
</feature>
<feature type="transmembrane region" description="Helical" evidence="7">
    <location>
        <begin position="109"/>
        <end position="133"/>
    </location>
</feature>
<organism evidence="8 9">
    <name type="scientific">Amycolatopsis pigmentata</name>
    <dbReference type="NCBI Taxonomy" id="450801"/>
    <lineage>
        <taxon>Bacteria</taxon>
        <taxon>Bacillati</taxon>
        <taxon>Actinomycetota</taxon>
        <taxon>Actinomycetes</taxon>
        <taxon>Pseudonocardiales</taxon>
        <taxon>Pseudonocardiaceae</taxon>
        <taxon>Amycolatopsis</taxon>
    </lineage>
</organism>
<feature type="region of interest" description="Disordered" evidence="6">
    <location>
        <begin position="1"/>
        <end position="27"/>
    </location>
</feature>
<dbReference type="Proteomes" id="UP001597417">
    <property type="component" value="Unassembled WGS sequence"/>
</dbReference>
<keyword evidence="9" id="KW-1185">Reference proteome</keyword>
<gene>
    <name evidence="8" type="ORF">ACFSXZ_31775</name>
</gene>
<dbReference type="Gene3D" id="1.10.510.10">
    <property type="entry name" value="Transferase(Phosphotransferase) domain 1"/>
    <property type="match status" value="1"/>
</dbReference>
<keyword evidence="3 7" id="KW-0812">Transmembrane</keyword>
<evidence type="ECO:0000256" key="5">
    <source>
        <dbReference type="ARBA" id="ARBA00023136"/>
    </source>
</evidence>
<evidence type="ECO:0000256" key="3">
    <source>
        <dbReference type="ARBA" id="ARBA00022692"/>
    </source>
</evidence>
<proteinExistence type="predicted"/>
<dbReference type="Pfam" id="PF03706">
    <property type="entry name" value="LPG_synthase_TM"/>
    <property type="match status" value="1"/>
</dbReference>
<evidence type="ECO:0000313" key="8">
    <source>
        <dbReference type="EMBL" id="MFD2420919.1"/>
    </source>
</evidence>
<evidence type="ECO:0000256" key="4">
    <source>
        <dbReference type="ARBA" id="ARBA00022989"/>
    </source>
</evidence>
<protein>
    <submittedName>
        <fullName evidence="8">Lysylphosphatidylglycerol synthase domain-containing protein</fullName>
    </submittedName>
</protein>
<comment type="subcellular location">
    <subcellularLocation>
        <location evidence="1">Cell membrane</location>
        <topology evidence="1">Multi-pass membrane protein</topology>
    </subcellularLocation>
</comment>
<evidence type="ECO:0000313" key="9">
    <source>
        <dbReference type="Proteomes" id="UP001597417"/>
    </source>
</evidence>
<evidence type="ECO:0000256" key="2">
    <source>
        <dbReference type="ARBA" id="ARBA00022475"/>
    </source>
</evidence>
<feature type="transmembrane region" description="Helical" evidence="7">
    <location>
        <begin position="756"/>
        <end position="775"/>
    </location>
</feature>
<feature type="transmembrane region" description="Helical" evidence="7">
    <location>
        <begin position="699"/>
        <end position="721"/>
    </location>
</feature>
<reference evidence="9" key="1">
    <citation type="journal article" date="2019" name="Int. J. Syst. Evol. Microbiol.">
        <title>The Global Catalogue of Microorganisms (GCM) 10K type strain sequencing project: providing services to taxonomists for standard genome sequencing and annotation.</title>
        <authorList>
            <consortium name="The Broad Institute Genomics Platform"/>
            <consortium name="The Broad Institute Genome Sequencing Center for Infectious Disease"/>
            <person name="Wu L."/>
            <person name="Ma J."/>
        </authorList>
    </citation>
    <scope>NUCLEOTIDE SEQUENCE [LARGE SCALE GENOMIC DNA]</scope>
    <source>
        <strain evidence="9">CGMCC 4.7645</strain>
    </source>
</reference>
<feature type="transmembrane region" description="Helical" evidence="7">
    <location>
        <begin position="608"/>
        <end position="629"/>
    </location>
</feature>
<dbReference type="InterPro" id="IPR036938">
    <property type="entry name" value="PAP2/HPO_sf"/>
</dbReference>
<feature type="transmembrane region" description="Helical" evidence="7">
    <location>
        <begin position="649"/>
        <end position="667"/>
    </location>
</feature>
<keyword evidence="2" id="KW-1003">Cell membrane</keyword>
<dbReference type="InterPro" id="IPR011009">
    <property type="entry name" value="Kinase-like_dom_sf"/>
</dbReference>
<comment type="caution">
    <text evidence="8">The sequence shown here is derived from an EMBL/GenBank/DDBJ whole genome shotgun (WGS) entry which is preliminary data.</text>
</comment>
<name>A0ABW5G1Z0_9PSEU</name>
<feature type="compositionally biased region" description="Basic and acidic residues" evidence="6">
    <location>
        <begin position="1"/>
        <end position="10"/>
    </location>
</feature>
<feature type="transmembrane region" description="Helical" evidence="7">
    <location>
        <begin position="499"/>
        <end position="518"/>
    </location>
</feature>
<dbReference type="SUPFAM" id="SSF56112">
    <property type="entry name" value="Protein kinase-like (PK-like)"/>
    <property type="match status" value="1"/>
</dbReference>
<keyword evidence="5 7" id="KW-0472">Membrane</keyword>
<dbReference type="EMBL" id="JBHUKR010000021">
    <property type="protein sequence ID" value="MFD2420919.1"/>
    <property type="molecule type" value="Genomic_DNA"/>
</dbReference>
<dbReference type="Gene3D" id="1.20.144.10">
    <property type="entry name" value="Phosphatidic acid phosphatase type 2/haloperoxidase"/>
    <property type="match status" value="1"/>
</dbReference>
<evidence type="ECO:0000256" key="6">
    <source>
        <dbReference type="SAM" id="MobiDB-lite"/>
    </source>
</evidence>
<dbReference type="PANTHER" id="PTHR39087:SF2">
    <property type="entry name" value="UPF0104 MEMBRANE PROTEIN MJ1595"/>
    <property type="match status" value="1"/>
</dbReference>
<feature type="transmembrane region" description="Helical" evidence="7">
    <location>
        <begin position="538"/>
        <end position="559"/>
    </location>
</feature>